<name>A0ACB0Z8K0_MELEN</name>
<protein>
    <submittedName>
        <fullName evidence="1">Uncharacterized protein</fullName>
    </submittedName>
</protein>
<evidence type="ECO:0000313" key="1">
    <source>
        <dbReference type="EMBL" id="CAK5074635.1"/>
    </source>
</evidence>
<dbReference type="Proteomes" id="UP001497535">
    <property type="component" value="Unassembled WGS sequence"/>
</dbReference>
<evidence type="ECO:0000313" key="2">
    <source>
        <dbReference type="Proteomes" id="UP001497535"/>
    </source>
</evidence>
<gene>
    <name evidence="1" type="ORF">MENTE1834_LOCUS21400</name>
</gene>
<organism evidence="1 2">
    <name type="scientific">Meloidogyne enterolobii</name>
    <name type="common">Root-knot nematode worm</name>
    <name type="synonym">Meloidogyne mayaguensis</name>
    <dbReference type="NCBI Taxonomy" id="390850"/>
    <lineage>
        <taxon>Eukaryota</taxon>
        <taxon>Metazoa</taxon>
        <taxon>Ecdysozoa</taxon>
        <taxon>Nematoda</taxon>
        <taxon>Chromadorea</taxon>
        <taxon>Rhabditida</taxon>
        <taxon>Tylenchina</taxon>
        <taxon>Tylenchomorpha</taxon>
        <taxon>Tylenchoidea</taxon>
        <taxon>Meloidogynidae</taxon>
        <taxon>Meloidogyninae</taxon>
        <taxon>Meloidogyne</taxon>
    </lineage>
</organism>
<reference evidence="1" key="1">
    <citation type="submission" date="2023-11" db="EMBL/GenBank/DDBJ databases">
        <authorList>
            <person name="Poullet M."/>
        </authorList>
    </citation>
    <scope>NUCLEOTIDE SEQUENCE</scope>
    <source>
        <strain evidence="1">E1834</strain>
    </source>
</reference>
<accession>A0ACB0Z8K0</accession>
<comment type="caution">
    <text evidence="1">The sequence shown here is derived from an EMBL/GenBank/DDBJ whole genome shotgun (WGS) entry which is preliminary data.</text>
</comment>
<proteinExistence type="predicted"/>
<sequence length="108" mass="12998">MNFLYIYRYFRPQLLKTKPKILKFLENLDNTKSNISAKFHLSRYTLDKITQLRALVFLRPNTPFPNTFHHSVANKTKFLLLFSFYDFSSFFTHLFTHSHTITLIKKSF</sequence>
<dbReference type="EMBL" id="CAVMJV010000026">
    <property type="protein sequence ID" value="CAK5074635.1"/>
    <property type="molecule type" value="Genomic_DNA"/>
</dbReference>
<keyword evidence="2" id="KW-1185">Reference proteome</keyword>